<evidence type="ECO:0000256" key="4">
    <source>
        <dbReference type="HAMAP-Rule" id="MF_03017"/>
    </source>
</evidence>
<dbReference type="GO" id="GO:0030429">
    <property type="term" value="F:kynureninase activity"/>
    <property type="evidence" value="ECO:0007669"/>
    <property type="project" value="UniProtKB-UniRule"/>
</dbReference>
<dbReference type="OrthoDB" id="5978656at2759"/>
<comment type="pathway">
    <text evidence="4 5">Amino-acid degradation; L-kynurenine degradation; L-alanine and anthranilate from L-kynurenine: step 1/1.</text>
</comment>
<dbReference type="SUPFAM" id="SSF53383">
    <property type="entry name" value="PLP-dependent transferases"/>
    <property type="match status" value="1"/>
</dbReference>
<feature type="binding site" evidence="4">
    <location>
        <position position="251"/>
    </location>
    <ligand>
        <name>pyridoxal 5'-phosphate</name>
        <dbReference type="ChEBI" id="CHEBI:597326"/>
    </ligand>
</feature>
<feature type="region of interest" description="Disordered" evidence="6">
    <location>
        <begin position="470"/>
        <end position="489"/>
    </location>
</feature>
<comment type="function">
    <text evidence="4 5">Catalyzes the cleavage of L-kynurenine (L-Kyn) and L-3-hydroxykynurenine (L-3OHKyn) into anthranilic acid (AA) and 3-hydroxyanthranilic acid (3-OHAA), respectively.</text>
</comment>
<comment type="pathway">
    <text evidence="4 5">Cofactor biosynthesis; NAD(+) biosynthesis; quinolinate from L-kynurenine: step 2/3.</text>
</comment>
<keyword evidence="3 4" id="KW-0663">Pyridoxal phosphate</keyword>
<dbReference type="NCBIfam" id="TIGR01814">
    <property type="entry name" value="kynureninase"/>
    <property type="match status" value="1"/>
</dbReference>
<gene>
    <name evidence="4" type="primary">BNA5</name>
    <name evidence="8" type="ORF">AB675_8003</name>
</gene>
<feature type="binding site" evidence="4">
    <location>
        <position position="273"/>
    </location>
    <ligand>
        <name>pyridoxal 5'-phosphate</name>
        <dbReference type="ChEBI" id="CHEBI:597326"/>
    </ligand>
</feature>
<evidence type="ECO:0000256" key="6">
    <source>
        <dbReference type="SAM" id="MobiDB-lite"/>
    </source>
</evidence>
<comment type="catalytic activity">
    <reaction evidence="5">
        <text>3-hydroxy-L-kynurenine + H2O = 3-hydroxyanthranilate + L-alanine + H(+)</text>
        <dbReference type="Rhea" id="RHEA:25143"/>
        <dbReference type="ChEBI" id="CHEBI:15377"/>
        <dbReference type="ChEBI" id="CHEBI:15378"/>
        <dbReference type="ChEBI" id="CHEBI:36559"/>
        <dbReference type="ChEBI" id="CHEBI:57972"/>
        <dbReference type="ChEBI" id="CHEBI:58125"/>
        <dbReference type="EC" id="3.7.1.3"/>
    </reaction>
</comment>
<name>A0A0N1HAN4_9EURO</name>
<dbReference type="PANTHER" id="PTHR14084">
    <property type="entry name" value="KYNURENINASE"/>
    <property type="match status" value="1"/>
</dbReference>
<dbReference type="InterPro" id="IPR015422">
    <property type="entry name" value="PyrdxlP-dep_Trfase_small"/>
</dbReference>
<evidence type="ECO:0000259" key="7">
    <source>
        <dbReference type="Pfam" id="PF00266"/>
    </source>
</evidence>
<dbReference type="InterPro" id="IPR015424">
    <property type="entry name" value="PyrdxlP-dep_Trfase"/>
</dbReference>
<dbReference type="GO" id="GO:0097053">
    <property type="term" value="P:L-kynurenine catabolic process"/>
    <property type="evidence" value="ECO:0007669"/>
    <property type="project" value="UniProtKB-UniRule"/>
</dbReference>
<feature type="modified residue" description="N6-(pyridoxal phosphate)lysine" evidence="4">
    <location>
        <position position="274"/>
    </location>
</feature>
<dbReference type="Pfam" id="PF00266">
    <property type="entry name" value="Aminotran_5"/>
    <property type="match status" value="1"/>
</dbReference>
<comment type="caution">
    <text evidence="4">Lacks conserved residue(s) required for the propagation of feature annotation.</text>
</comment>
<dbReference type="GO" id="GO:0043420">
    <property type="term" value="P:anthranilate metabolic process"/>
    <property type="evidence" value="ECO:0007669"/>
    <property type="project" value="UniProtKB-UniRule"/>
</dbReference>
<feature type="binding site" evidence="4">
    <location>
        <position position="248"/>
    </location>
    <ligand>
        <name>pyridoxal 5'-phosphate</name>
        <dbReference type="ChEBI" id="CHEBI:597326"/>
    </ligand>
</feature>
<keyword evidence="9" id="KW-1185">Reference proteome</keyword>
<dbReference type="Gene3D" id="3.90.1150.10">
    <property type="entry name" value="Aspartate Aminotransferase, domain 1"/>
    <property type="match status" value="1"/>
</dbReference>
<feature type="domain" description="Aminotransferase class V" evidence="7">
    <location>
        <begin position="211"/>
        <end position="322"/>
    </location>
</feature>
<comment type="subcellular location">
    <subcellularLocation>
        <location evidence="4 5">Cytoplasm</location>
    </subcellularLocation>
</comment>
<evidence type="ECO:0000313" key="9">
    <source>
        <dbReference type="Proteomes" id="UP000038010"/>
    </source>
</evidence>
<dbReference type="Gene3D" id="3.40.640.10">
    <property type="entry name" value="Type I PLP-dependent aspartate aminotransferase-like (Major domain)"/>
    <property type="match status" value="1"/>
</dbReference>
<feature type="binding site" evidence="4">
    <location>
        <begin position="162"/>
        <end position="165"/>
    </location>
    <ligand>
        <name>pyridoxal 5'-phosphate</name>
        <dbReference type="ChEBI" id="CHEBI:597326"/>
    </ligand>
</feature>
<dbReference type="GO" id="GO:0034354">
    <property type="term" value="P:'de novo' NAD+ biosynthetic process from L-tryptophan"/>
    <property type="evidence" value="ECO:0007669"/>
    <property type="project" value="UniProtKB-UniRule"/>
</dbReference>
<keyword evidence="4 5" id="KW-0963">Cytoplasm</keyword>
<dbReference type="FunFam" id="3.40.640.10:FF:000031">
    <property type="entry name" value="Kynureninase"/>
    <property type="match status" value="1"/>
</dbReference>
<accession>A0A0N1HAN4</accession>
<sequence>MGVPIIFPEDYHKFAQEADKDEQSPSFRSRFHIPTLADIHRPTLNPATNEAPSSEPCTYLCGNSLGLQPQHTSDLVSTFLAQWRTKGVKGHFVEHSDSELAPFLHVDDRAAELMAPIVGAKTSEVAVMGTLTGNLHLLMASFYRPKKEPGGRWKIMLEGKAFPSDHFAVESQLQHWGLKPEKAMVLLEPRDIERPVLRTEDILRKIDEHAEELALVLLPGIQFYTGQLFDVKTITAHAQSKGILVGWDMAHAAGNVDLQLHEWNVDFAAWCTYKYLNCGPGAMGAIFVHERYGRPSEGGEHENWPRLTGWWGDDKSGRFEMTNNFKARPGAAGFQVSNPSALDLAAVVSSLQIFNETSMNALRQRSVELTGFLETLLGVLQHETPDQFTIITPEDPRQRGAQLSVKLKNSVMLEPVLEVLDDKGVIIDERKPDVIRVAPAPLYNTFEDVWNFYQIFKEACSHARIKLGIHTPPRSESSTAPSDSSRVNP</sequence>
<feature type="binding site" evidence="4">
    <location>
        <position position="132"/>
    </location>
    <ligand>
        <name>pyridoxal 5'-phosphate</name>
        <dbReference type="ChEBI" id="CHEBI:597326"/>
    </ligand>
</feature>
<feature type="binding site" evidence="4">
    <location>
        <position position="310"/>
    </location>
    <ligand>
        <name>pyridoxal 5'-phosphate</name>
        <dbReference type="ChEBI" id="CHEBI:597326"/>
    </ligand>
</feature>
<feature type="compositionally biased region" description="Polar residues" evidence="6">
    <location>
        <begin position="474"/>
        <end position="489"/>
    </location>
</feature>
<dbReference type="EMBL" id="LFJN01000010">
    <property type="protein sequence ID" value="KPI41092.1"/>
    <property type="molecule type" value="Genomic_DNA"/>
</dbReference>
<comment type="caution">
    <text evidence="8">The sequence shown here is derived from an EMBL/GenBank/DDBJ whole genome shotgun (WGS) entry which is preliminary data.</text>
</comment>
<dbReference type="RefSeq" id="XP_018001055.1">
    <property type="nucleotide sequence ID" value="XM_018148416.1"/>
</dbReference>
<evidence type="ECO:0000256" key="2">
    <source>
        <dbReference type="ARBA" id="ARBA00022801"/>
    </source>
</evidence>
<dbReference type="Proteomes" id="UP000038010">
    <property type="component" value="Unassembled WGS sequence"/>
</dbReference>
<evidence type="ECO:0000256" key="5">
    <source>
        <dbReference type="PIRNR" id="PIRNR038800"/>
    </source>
</evidence>
<dbReference type="GO" id="GO:0030170">
    <property type="term" value="F:pyridoxal phosphate binding"/>
    <property type="evidence" value="ECO:0007669"/>
    <property type="project" value="UniProtKB-UniRule"/>
</dbReference>
<keyword evidence="2 4" id="KW-0378">Hydrolase</keyword>
<dbReference type="InterPro" id="IPR010111">
    <property type="entry name" value="Kynureninase"/>
</dbReference>
<dbReference type="EC" id="3.7.1.3" evidence="4 5"/>
<comment type="cofactor">
    <cofactor evidence="4 5">
        <name>pyridoxal 5'-phosphate</name>
        <dbReference type="ChEBI" id="CHEBI:597326"/>
    </cofactor>
</comment>
<dbReference type="UniPathway" id="UPA00334">
    <property type="reaction ID" value="UER00455"/>
</dbReference>
<dbReference type="GO" id="GO:0019805">
    <property type="term" value="P:quinolinate biosynthetic process"/>
    <property type="evidence" value="ECO:0007669"/>
    <property type="project" value="UniProtKB-UniRule"/>
</dbReference>
<evidence type="ECO:0000256" key="1">
    <source>
        <dbReference type="ARBA" id="ARBA00022642"/>
    </source>
</evidence>
<dbReference type="Pfam" id="PF22580">
    <property type="entry name" value="KYNU_C"/>
    <property type="match status" value="1"/>
</dbReference>
<evidence type="ECO:0000313" key="8">
    <source>
        <dbReference type="EMBL" id="KPI41092.1"/>
    </source>
</evidence>
<dbReference type="GO" id="GO:0019441">
    <property type="term" value="P:L-tryptophan catabolic process to kynurenine"/>
    <property type="evidence" value="ECO:0007669"/>
    <property type="project" value="TreeGrafter"/>
</dbReference>
<dbReference type="GeneID" id="28740296"/>
<dbReference type="VEuPathDB" id="FungiDB:AB675_8003"/>
<proteinExistence type="inferred from homology"/>
<protein>
    <recommendedName>
        <fullName evidence="4 5">Kynureninase</fullName>
        <ecNumber evidence="4 5">3.7.1.3</ecNumber>
    </recommendedName>
    <alternativeName>
        <fullName evidence="4">Biosynthesis of nicotinic acid protein 5</fullName>
    </alternativeName>
    <alternativeName>
        <fullName evidence="4">L-kynurenine hydrolase</fullName>
    </alternativeName>
</protein>
<comment type="similarity">
    <text evidence="4 5">Belongs to the kynureninase family.</text>
</comment>
<keyword evidence="1 4" id="KW-0662">Pyridine nucleotide biosynthesis</keyword>
<dbReference type="PANTHER" id="PTHR14084:SF0">
    <property type="entry name" value="KYNURENINASE"/>
    <property type="match status" value="1"/>
</dbReference>
<dbReference type="InterPro" id="IPR015421">
    <property type="entry name" value="PyrdxlP-dep_Trfase_major"/>
</dbReference>
<evidence type="ECO:0000256" key="3">
    <source>
        <dbReference type="ARBA" id="ARBA00022898"/>
    </source>
</evidence>
<comment type="catalytic activity">
    <reaction evidence="4 5">
        <text>L-kynurenine + H2O = anthranilate + L-alanine + H(+)</text>
        <dbReference type="Rhea" id="RHEA:16813"/>
        <dbReference type="ChEBI" id="CHEBI:15377"/>
        <dbReference type="ChEBI" id="CHEBI:15378"/>
        <dbReference type="ChEBI" id="CHEBI:16567"/>
        <dbReference type="ChEBI" id="CHEBI:57959"/>
        <dbReference type="ChEBI" id="CHEBI:57972"/>
        <dbReference type="EC" id="3.7.1.3"/>
    </reaction>
</comment>
<reference evidence="8 9" key="1">
    <citation type="submission" date="2015-06" db="EMBL/GenBank/DDBJ databases">
        <title>Draft genome of the ant-associated black yeast Phialophora attae CBS 131958.</title>
        <authorList>
            <person name="Moreno L.F."/>
            <person name="Stielow B.J."/>
            <person name="de Hoog S."/>
            <person name="Vicente V.A."/>
            <person name="Weiss V.A."/>
            <person name="de Vries M."/>
            <person name="Cruz L.M."/>
            <person name="Souza E.M."/>
        </authorList>
    </citation>
    <scope>NUCLEOTIDE SEQUENCE [LARGE SCALE GENOMIC DNA]</scope>
    <source>
        <strain evidence="8 9">CBS 131958</strain>
    </source>
</reference>
<feature type="binding site" evidence="4">
    <location>
        <position position="338"/>
    </location>
    <ligand>
        <name>pyridoxal 5'-phosphate</name>
        <dbReference type="ChEBI" id="CHEBI:597326"/>
    </ligand>
</feature>
<organism evidence="8 9">
    <name type="scientific">Cyphellophora attinorum</name>
    <dbReference type="NCBI Taxonomy" id="1664694"/>
    <lineage>
        <taxon>Eukaryota</taxon>
        <taxon>Fungi</taxon>
        <taxon>Dikarya</taxon>
        <taxon>Ascomycota</taxon>
        <taxon>Pezizomycotina</taxon>
        <taxon>Eurotiomycetes</taxon>
        <taxon>Chaetothyriomycetidae</taxon>
        <taxon>Chaetothyriales</taxon>
        <taxon>Cyphellophoraceae</taxon>
        <taxon>Cyphellophora</taxon>
    </lineage>
</organism>
<dbReference type="STRING" id="1664694.A0A0N1HAN4"/>
<comment type="subunit">
    <text evidence="4 5">Homodimer.</text>
</comment>
<dbReference type="GO" id="GO:0005737">
    <property type="term" value="C:cytoplasm"/>
    <property type="evidence" value="ECO:0007669"/>
    <property type="project" value="UniProtKB-SubCell"/>
</dbReference>
<dbReference type="PIRSF" id="PIRSF038800">
    <property type="entry name" value="KYNU"/>
    <property type="match status" value="1"/>
</dbReference>
<dbReference type="HAMAP" id="MF_01970">
    <property type="entry name" value="Kynureninase"/>
    <property type="match status" value="1"/>
</dbReference>
<dbReference type="InterPro" id="IPR000192">
    <property type="entry name" value="Aminotrans_V_dom"/>
</dbReference>
<dbReference type="AlphaFoldDB" id="A0A0N1HAN4"/>
<dbReference type="UniPathway" id="UPA00253">
    <property type="reaction ID" value="UER00329"/>
</dbReference>
<feature type="binding site" evidence="4">
    <location>
        <position position="131"/>
    </location>
    <ligand>
        <name>pyridoxal 5'-phosphate</name>
        <dbReference type="ChEBI" id="CHEBI:597326"/>
    </ligand>
</feature>